<gene>
    <name evidence="2" type="ORF">Poly30_45890</name>
</gene>
<organism evidence="2 3">
    <name type="scientific">Saltatorellus ferox</name>
    <dbReference type="NCBI Taxonomy" id="2528018"/>
    <lineage>
        <taxon>Bacteria</taxon>
        <taxon>Pseudomonadati</taxon>
        <taxon>Planctomycetota</taxon>
        <taxon>Planctomycetia</taxon>
        <taxon>Planctomycetia incertae sedis</taxon>
        <taxon>Saltatorellus</taxon>
    </lineage>
</organism>
<dbReference type="EMBL" id="CP036434">
    <property type="protein sequence ID" value="QDV09033.1"/>
    <property type="molecule type" value="Genomic_DNA"/>
</dbReference>
<reference evidence="2 3" key="1">
    <citation type="submission" date="2019-02" db="EMBL/GenBank/DDBJ databases">
        <title>Deep-cultivation of Planctomycetes and their phenomic and genomic characterization uncovers novel biology.</title>
        <authorList>
            <person name="Wiegand S."/>
            <person name="Jogler M."/>
            <person name="Boedeker C."/>
            <person name="Pinto D."/>
            <person name="Vollmers J."/>
            <person name="Rivas-Marin E."/>
            <person name="Kohn T."/>
            <person name="Peeters S.H."/>
            <person name="Heuer A."/>
            <person name="Rast P."/>
            <person name="Oberbeckmann S."/>
            <person name="Bunk B."/>
            <person name="Jeske O."/>
            <person name="Meyerdierks A."/>
            <person name="Storesund J.E."/>
            <person name="Kallscheuer N."/>
            <person name="Luecker S."/>
            <person name="Lage O.M."/>
            <person name="Pohl T."/>
            <person name="Merkel B.J."/>
            <person name="Hornburger P."/>
            <person name="Mueller R.-W."/>
            <person name="Bruemmer F."/>
            <person name="Labrenz M."/>
            <person name="Spormann A.M."/>
            <person name="Op den Camp H."/>
            <person name="Overmann J."/>
            <person name="Amann R."/>
            <person name="Jetten M.S.M."/>
            <person name="Mascher T."/>
            <person name="Medema M.H."/>
            <person name="Devos D.P."/>
            <person name="Kaster A.-K."/>
            <person name="Ovreas L."/>
            <person name="Rohde M."/>
            <person name="Galperin M.Y."/>
            <person name="Jogler C."/>
        </authorList>
    </citation>
    <scope>NUCLEOTIDE SEQUENCE [LARGE SCALE GENOMIC DNA]</scope>
    <source>
        <strain evidence="2 3">Poly30</strain>
    </source>
</reference>
<evidence type="ECO:0000313" key="3">
    <source>
        <dbReference type="Proteomes" id="UP000320390"/>
    </source>
</evidence>
<dbReference type="AlphaFoldDB" id="A0A518EY87"/>
<name>A0A518EY87_9BACT</name>
<dbReference type="Proteomes" id="UP000320390">
    <property type="component" value="Chromosome"/>
</dbReference>
<dbReference type="InterPro" id="IPR015396">
    <property type="entry name" value="FadE_C"/>
</dbReference>
<dbReference type="Pfam" id="PF09317">
    <property type="entry name" value="ACDH_C"/>
    <property type="match status" value="1"/>
</dbReference>
<accession>A0A518EY87</accession>
<sequence length="820" mass="85144">MWITLSLAGLTTVVLAARGRPWHGLVAATLGFYLGDAAWSLLADGTGGFMRTVSSPTWWQPSLALGTITVLTGVPSLRRRLFGRRTWADQCLLEPEVVTRSLVSAPGWQTTLLDASLSGRTDAWGSATDLLVSPGSVNRLIHQHGHFSAIDRHVPGPLGQAIASLDAALDSVAATHTSEAPKLSPDAWAALLQLGQPIAEADGDPQGLTLADRADLVLRAASHSIDAALGLAWRWFSGLDELVAALGTDDQKVTLGSPGTRHDATTGGELLAAAWTGRGMERATARVVREDHGSGEVLGLRISCRIEDVVGVGAATRIALLVPTEDPDGLIAGPDEEASERLLGRTCVLLRAEGGLSVLDGARPADRLASQPLRGSLELVDTFVGLEEVLGGEAGIGSADEPADRLVGGLHAVGAAALLAGQAQRQAAIEGSSAILKNVMNGETIEAWRHADLGSLTLRATALPKAAALILDERAMSPSEAIAIHSGALRLAAELEHALGCPGDASVDAPLVPSRWATLPPFPFACGHPASSGWAPGWYRSSLEAVQEASFAAFDRARARSLRELWVSVTLGACQLASDALPGGSSAAKSDPNARFVRLGRAYSVLKTSALRRGTRTSGASPVEVHLAHVEEHLTVCAALAVADRLMGCQPVERDLFEFAARTEFADAATDLAAARGSLTGTLARLAAGIALRASHVACEGPSAELAESVAASMAATPEILRRLTAESYPGDASNGGTAPIRQASRLAAASRVPIACIQRAQSLGQLPHDDFQSVLDLAVARRIVSAADVAKIRGCMAVASEFVSRSTAPSTDAALRPTG</sequence>
<keyword evidence="3" id="KW-1185">Reference proteome</keyword>
<feature type="domain" description="Acyl-CoA dehydrogenase C-terminal bacterial-type" evidence="1">
    <location>
        <begin position="648"/>
        <end position="798"/>
    </location>
</feature>
<dbReference type="GO" id="GO:0033539">
    <property type="term" value="P:fatty acid beta-oxidation using acyl-CoA dehydrogenase"/>
    <property type="evidence" value="ECO:0007669"/>
    <property type="project" value="InterPro"/>
</dbReference>
<protein>
    <submittedName>
        <fullName evidence="2">Acyl-CoA dehydrogenase</fullName>
    </submittedName>
</protein>
<proteinExistence type="predicted"/>
<evidence type="ECO:0000313" key="2">
    <source>
        <dbReference type="EMBL" id="QDV09033.1"/>
    </source>
</evidence>
<evidence type="ECO:0000259" key="1">
    <source>
        <dbReference type="Pfam" id="PF09317"/>
    </source>
</evidence>
<dbReference type="GO" id="GO:0003995">
    <property type="term" value="F:acyl-CoA dehydrogenase activity"/>
    <property type="evidence" value="ECO:0007669"/>
    <property type="project" value="InterPro"/>
</dbReference>
<dbReference type="RefSeq" id="WP_145202712.1">
    <property type="nucleotide sequence ID" value="NZ_CP036434.1"/>
</dbReference>